<dbReference type="InterPro" id="IPR016177">
    <property type="entry name" value="DNA-bd_dom_sf"/>
</dbReference>
<keyword evidence="4" id="KW-0804">Transcription</keyword>
<gene>
    <name evidence="8" type="ORF">BDA96_10G261000</name>
</gene>
<feature type="compositionally biased region" description="Basic residues" evidence="6">
    <location>
        <begin position="68"/>
        <end position="78"/>
    </location>
</feature>
<protein>
    <recommendedName>
        <fullName evidence="7">AP2/ERF domain-containing protein</fullName>
    </recommendedName>
</protein>
<dbReference type="InterPro" id="IPR036955">
    <property type="entry name" value="AP2/ERF_dom_sf"/>
</dbReference>
<comment type="subcellular location">
    <subcellularLocation>
        <location evidence="1">Nucleus</location>
    </subcellularLocation>
</comment>
<evidence type="ECO:0000313" key="8">
    <source>
        <dbReference type="EMBL" id="KAG0515231.1"/>
    </source>
</evidence>
<dbReference type="SUPFAM" id="SSF54171">
    <property type="entry name" value="DNA-binding domain"/>
    <property type="match status" value="1"/>
</dbReference>
<evidence type="ECO:0000256" key="5">
    <source>
        <dbReference type="ARBA" id="ARBA00023242"/>
    </source>
</evidence>
<proteinExistence type="predicted"/>
<evidence type="ECO:0000256" key="6">
    <source>
        <dbReference type="SAM" id="MobiDB-lite"/>
    </source>
</evidence>
<feature type="region of interest" description="Disordered" evidence="6">
    <location>
        <begin position="45"/>
        <end position="78"/>
    </location>
</feature>
<feature type="domain" description="AP2/ERF" evidence="7">
    <location>
        <begin position="127"/>
        <end position="183"/>
    </location>
</feature>
<evidence type="ECO:0000256" key="1">
    <source>
        <dbReference type="ARBA" id="ARBA00004123"/>
    </source>
</evidence>
<sequence length="382" mass="40843">MQAKPRRTLSRRAAPVVLRSYTIPWLADAAGRPLAGGALNRWRARRVASEHSPPNAPRARGHNEARNARKKGKLAGRNARVKHVSEGASSDRARMQGGAIVEFARRAAALARLEWAARVAARRPVRKYRGVHHRKNRYCSVIWNIHTRRLLWLGSYKTPEEAAYAWDAAARLTRGHWAKTNFPEPAWARAVVPAPEVSTELVLALPTPAAAPKRRDPAAAVAAQVSFDNWLLSSSAARPPFSHLAGPTTAAAANNGGAAVVNPSNPGTYVLTTQNVQMPPTNPASTAVSSSSEPVVLASQFLSAAAPTQHRELPVSQASVSDLAVVGDNFTYDGAASSSSAPPPVPRLALDLLLQLLGRGLAAARVGRSKERQKLPQVPTGC</sequence>
<dbReference type="Gramene" id="KXG20431">
    <property type="protein sequence ID" value="KXG20431"/>
    <property type="gene ID" value="SORBI_3010G200300"/>
</dbReference>
<dbReference type="GO" id="GO:0003677">
    <property type="term" value="F:DNA binding"/>
    <property type="evidence" value="ECO:0007669"/>
    <property type="project" value="UniProtKB-KW"/>
</dbReference>
<evidence type="ECO:0000256" key="4">
    <source>
        <dbReference type="ARBA" id="ARBA00023163"/>
    </source>
</evidence>
<dbReference type="GO" id="GO:0005634">
    <property type="term" value="C:nucleus"/>
    <property type="evidence" value="ECO:0007669"/>
    <property type="project" value="UniProtKB-SubCell"/>
</dbReference>
<dbReference type="AlphaFoldDB" id="A0A921U254"/>
<keyword evidence="5" id="KW-0539">Nucleus</keyword>
<dbReference type="SMART" id="SM00380">
    <property type="entry name" value="AP2"/>
    <property type="match status" value="1"/>
</dbReference>
<reference evidence="8" key="1">
    <citation type="journal article" date="2019" name="BMC Genomics">
        <title>A new reference genome for Sorghum bicolor reveals high levels of sequence similarity between sweet and grain genotypes: implications for the genetics of sugar metabolism.</title>
        <authorList>
            <person name="Cooper E.A."/>
            <person name="Brenton Z.W."/>
            <person name="Flinn B.S."/>
            <person name="Jenkins J."/>
            <person name="Shu S."/>
            <person name="Flowers D."/>
            <person name="Luo F."/>
            <person name="Wang Y."/>
            <person name="Xia P."/>
            <person name="Barry K."/>
            <person name="Daum C."/>
            <person name="Lipzen A."/>
            <person name="Yoshinaga Y."/>
            <person name="Schmutz J."/>
            <person name="Saski C."/>
            <person name="Vermerris W."/>
            <person name="Kresovich S."/>
        </authorList>
    </citation>
    <scope>NUCLEOTIDE SEQUENCE</scope>
</reference>
<evidence type="ECO:0000259" key="7">
    <source>
        <dbReference type="PROSITE" id="PS51032"/>
    </source>
</evidence>
<dbReference type="PROSITE" id="PS51032">
    <property type="entry name" value="AP2_ERF"/>
    <property type="match status" value="1"/>
</dbReference>
<dbReference type="EMBL" id="CM027689">
    <property type="protein sequence ID" value="KAG0515231.1"/>
    <property type="molecule type" value="Genomic_DNA"/>
</dbReference>
<reference evidence="8" key="2">
    <citation type="submission" date="2020-10" db="EMBL/GenBank/DDBJ databases">
        <authorList>
            <person name="Cooper E.A."/>
            <person name="Brenton Z.W."/>
            <person name="Flinn B.S."/>
            <person name="Jenkins J."/>
            <person name="Shu S."/>
            <person name="Flowers D."/>
            <person name="Luo F."/>
            <person name="Wang Y."/>
            <person name="Xia P."/>
            <person name="Barry K."/>
            <person name="Daum C."/>
            <person name="Lipzen A."/>
            <person name="Yoshinaga Y."/>
            <person name="Schmutz J."/>
            <person name="Saski C."/>
            <person name="Vermerris W."/>
            <person name="Kresovich S."/>
        </authorList>
    </citation>
    <scope>NUCLEOTIDE SEQUENCE</scope>
</reference>
<comment type="caution">
    <text evidence="8">The sequence shown here is derived from an EMBL/GenBank/DDBJ whole genome shotgun (WGS) entry which is preliminary data.</text>
</comment>
<keyword evidence="2" id="KW-0805">Transcription regulation</keyword>
<dbReference type="Gene3D" id="3.30.730.10">
    <property type="entry name" value="AP2/ERF domain"/>
    <property type="match status" value="1"/>
</dbReference>
<organism evidence="8 9">
    <name type="scientific">Sorghum bicolor</name>
    <name type="common">Sorghum</name>
    <name type="synonym">Sorghum vulgare</name>
    <dbReference type="NCBI Taxonomy" id="4558"/>
    <lineage>
        <taxon>Eukaryota</taxon>
        <taxon>Viridiplantae</taxon>
        <taxon>Streptophyta</taxon>
        <taxon>Embryophyta</taxon>
        <taxon>Tracheophyta</taxon>
        <taxon>Spermatophyta</taxon>
        <taxon>Magnoliopsida</taxon>
        <taxon>Liliopsida</taxon>
        <taxon>Poales</taxon>
        <taxon>Poaceae</taxon>
        <taxon>PACMAD clade</taxon>
        <taxon>Panicoideae</taxon>
        <taxon>Andropogonodae</taxon>
        <taxon>Andropogoneae</taxon>
        <taxon>Sorghinae</taxon>
        <taxon>Sorghum</taxon>
    </lineage>
</organism>
<dbReference type="InterPro" id="IPR050913">
    <property type="entry name" value="AP2/ERF_ERF"/>
</dbReference>
<dbReference type="Proteomes" id="UP000807115">
    <property type="component" value="Chromosome 10"/>
</dbReference>
<keyword evidence="3" id="KW-0238">DNA-binding</keyword>
<accession>A0A921U254</accession>
<name>A0A921U254_SORBI</name>
<evidence type="ECO:0000256" key="2">
    <source>
        <dbReference type="ARBA" id="ARBA00023015"/>
    </source>
</evidence>
<dbReference type="OMA" id="SVIRHWA"/>
<evidence type="ECO:0000256" key="3">
    <source>
        <dbReference type="ARBA" id="ARBA00023125"/>
    </source>
</evidence>
<dbReference type="PANTHER" id="PTHR31194">
    <property type="entry name" value="SHN SHINE , DNA BINDING / TRANSCRIPTION FACTOR"/>
    <property type="match status" value="1"/>
</dbReference>
<evidence type="ECO:0000313" key="9">
    <source>
        <dbReference type="Proteomes" id="UP000807115"/>
    </source>
</evidence>
<dbReference type="InterPro" id="IPR001471">
    <property type="entry name" value="AP2/ERF_dom"/>
</dbReference>
<dbReference type="GO" id="GO:0003700">
    <property type="term" value="F:DNA-binding transcription factor activity"/>
    <property type="evidence" value="ECO:0007669"/>
    <property type="project" value="InterPro"/>
</dbReference>
<dbReference type="PANTHER" id="PTHR31194:SF59">
    <property type="entry name" value="AP2_ERF DOMAIN-CONTAINING PROTEIN"/>
    <property type="match status" value="1"/>
</dbReference>